<name>A0ABT8QWZ4_9FIRM</name>
<sequence length="426" mass="50214">MNTQDFRKLINRGLGSAILFLKENQNRNRKYLRAIQFACTNNTAYDPQVEGSRAEYLWEAIQFSGFSEYLQEAVLTALLASTQPYDIEQMLHLSRRFAENGNNTAKEIMYKTFQYNERWNTFIGADDLILLDGTHGLLYVTDVIGRKIISDNYYEDDWILSIAEEELGKDNVHLCLSEASQTNPNVKAYIDSVDNFREKEAPLTKDKIKTYEEIKLQIDDINDKTSNHWYSYWGAHATEEDFLKAAHDFLAEDIKHKKLKYLYIFGRKQFPLNIDKIIDLAYSKDKALSFEAIWVLKKIQNEQVHELAVSLWNKNPRNYFIIKLIEKNYHDTDYRILEEILFQKHHKYAFHDLGMSILKIFEENLSSNCFDLLVRIYNLTWCSNCRRRALEIMIKNKIAPDWILKECKFDSNPDTRELININLMLT</sequence>
<evidence type="ECO:0000313" key="1">
    <source>
        <dbReference type="EMBL" id="MDO0825392.1"/>
    </source>
</evidence>
<keyword evidence="2" id="KW-1185">Reference proteome</keyword>
<dbReference type="EMBL" id="JAMJEV010000025">
    <property type="protein sequence ID" value="MDO0825392.1"/>
    <property type="molecule type" value="Genomic_DNA"/>
</dbReference>
<evidence type="ECO:0000313" key="2">
    <source>
        <dbReference type="Proteomes" id="UP001176021"/>
    </source>
</evidence>
<protein>
    <recommendedName>
        <fullName evidence="3">HEAT repeat domain-containing protein</fullName>
    </recommendedName>
</protein>
<reference evidence="1" key="1">
    <citation type="submission" date="2022-05" db="EMBL/GenBank/DDBJ databases">
        <title>Expanded diversity of anoxic marine methylotrophy in a Black Sea sulfate reducing microorganism.</title>
        <authorList>
            <person name="Fischer P.Q."/>
            <person name="Stams A.J.M."/>
            <person name="Villanueva L."/>
            <person name="Sousa D.Z."/>
        </authorList>
    </citation>
    <scope>NUCLEOTIDE SEQUENCE</scope>
    <source>
        <strain evidence="1">P130</strain>
    </source>
</reference>
<dbReference type="Proteomes" id="UP001176021">
    <property type="component" value="Unassembled WGS sequence"/>
</dbReference>
<dbReference type="RefSeq" id="WP_302050003.1">
    <property type="nucleotide sequence ID" value="NZ_JAMJEV010000025.1"/>
</dbReference>
<proteinExistence type="predicted"/>
<organism evidence="1 2">
    <name type="scientific">Desulfosporosinus nitroreducens</name>
    <dbReference type="NCBI Taxonomy" id="2018668"/>
    <lineage>
        <taxon>Bacteria</taxon>
        <taxon>Bacillati</taxon>
        <taxon>Bacillota</taxon>
        <taxon>Clostridia</taxon>
        <taxon>Eubacteriales</taxon>
        <taxon>Desulfitobacteriaceae</taxon>
        <taxon>Desulfosporosinus</taxon>
    </lineage>
</organism>
<gene>
    <name evidence="1" type="ORF">M8H41_21475</name>
</gene>
<comment type="caution">
    <text evidence="1">The sequence shown here is derived from an EMBL/GenBank/DDBJ whole genome shotgun (WGS) entry which is preliminary data.</text>
</comment>
<accession>A0ABT8QWZ4</accession>
<evidence type="ECO:0008006" key="3">
    <source>
        <dbReference type="Google" id="ProtNLM"/>
    </source>
</evidence>